<dbReference type="AlphaFoldDB" id="A0A9P2WR45"/>
<evidence type="ECO:0000313" key="2">
    <source>
        <dbReference type="Proteomes" id="UP000014184"/>
    </source>
</evidence>
<dbReference type="InterPro" id="IPR058303">
    <property type="entry name" value="DUF7990"/>
</dbReference>
<organism evidence="1 2">
    <name type="scientific">Thermobifida fusca TM51</name>
    <dbReference type="NCBI Taxonomy" id="1169414"/>
    <lineage>
        <taxon>Bacteria</taxon>
        <taxon>Bacillati</taxon>
        <taxon>Actinomycetota</taxon>
        <taxon>Actinomycetes</taxon>
        <taxon>Streptosporangiales</taxon>
        <taxon>Nocardiopsidaceae</taxon>
        <taxon>Thermobifida</taxon>
    </lineage>
</organism>
<reference evidence="1 2" key="1">
    <citation type="journal article" date="2013" name="Genome Announc.">
        <title>Draft Genome Sequence of the Lignocellulose Decomposer Thermobifida fusca Strain TM51.</title>
        <authorList>
            <person name="Toth A."/>
            <person name="Barna T."/>
            <person name="Nagy I."/>
            <person name="Horvath B."/>
            <person name="Nagy I."/>
            <person name="Tancsics A."/>
            <person name="Kriszt B."/>
            <person name="Baka E."/>
            <person name="Fekete C."/>
            <person name="Kukolya J."/>
        </authorList>
    </citation>
    <scope>NUCLEOTIDE SEQUENCE [LARGE SCALE GENOMIC DNA]</scope>
    <source>
        <strain evidence="1 2">TM51</strain>
    </source>
</reference>
<keyword evidence="2" id="KW-1185">Reference proteome</keyword>
<sequence length="92" mass="10851">MSTGFAGRAVRAWRRLEAFHEEWFAARWRHALQREDRRQADTFRAMLLLHSLGVDVPVAYETLDLIPYLVADVHDWHRRMGRDRWGDAGVCC</sequence>
<dbReference type="RefSeq" id="WP_011291824.1">
    <property type="nucleotide sequence ID" value="NZ_AOSG01000035.1"/>
</dbReference>
<dbReference type="NCBIfam" id="NF041419">
    <property type="entry name" value="CC_star_Cory"/>
    <property type="match status" value="1"/>
</dbReference>
<protein>
    <recommendedName>
        <fullName evidence="3">DNA helicase</fullName>
    </recommendedName>
</protein>
<dbReference type="InterPro" id="IPR047717">
    <property type="entry name" value="CC_star_Cory"/>
</dbReference>
<dbReference type="Pfam" id="PF25952">
    <property type="entry name" value="DUF7990"/>
    <property type="match status" value="1"/>
</dbReference>
<evidence type="ECO:0000313" key="1">
    <source>
        <dbReference type="EMBL" id="EOR71461.1"/>
    </source>
</evidence>
<evidence type="ECO:0008006" key="3">
    <source>
        <dbReference type="Google" id="ProtNLM"/>
    </source>
</evidence>
<proteinExistence type="predicted"/>
<dbReference type="Proteomes" id="UP000014184">
    <property type="component" value="Unassembled WGS sequence"/>
</dbReference>
<dbReference type="EMBL" id="AOSG01000035">
    <property type="protein sequence ID" value="EOR71461.1"/>
    <property type="molecule type" value="Genomic_DNA"/>
</dbReference>
<gene>
    <name evidence="1" type="ORF">TM51_07316</name>
</gene>
<accession>A0A9P2WR45</accession>
<name>A0A9P2WR45_THEFU</name>
<comment type="caution">
    <text evidence="1">The sequence shown here is derived from an EMBL/GenBank/DDBJ whole genome shotgun (WGS) entry which is preliminary data.</text>
</comment>